<organism evidence="1 2">
    <name type="scientific">Rathayibacter rubneri</name>
    <dbReference type="NCBI Taxonomy" id="2950106"/>
    <lineage>
        <taxon>Bacteria</taxon>
        <taxon>Bacillati</taxon>
        <taxon>Actinomycetota</taxon>
        <taxon>Actinomycetes</taxon>
        <taxon>Micrococcales</taxon>
        <taxon>Microbacteriaceae</taxon>
        <taxon>Rathayibacter</taxon>
    </lineage>
</organism>
<protein>
    <recommendedName>
        <fullName evidence="3">HNH endonuclease</fullName>
    </recommendedName>
</protein>
<sequence>MTNKVGTCNICGAVQKLTNEDVVPIWLRKEFANRNVLPGDQPPKTLLPICYDCNHGLANALEGPVSRIVKNMMKPESSFSISLHEQELLAKWILKTDALRQIWRIRIGKRPVDDQVKPYAKLAEDLIAGGTLPEGCSAQIVRRDDRMIAGRTNGLVALLHPSADGYLHSVSRYPSFATVSCIGLDRTSFDAHVQGSQHDSRVLIIWPLRKDSLAWPPKAGIAEETLSAVLAAGSHSSASMLGGPYLSAIGGDGQALVRSQFGRGFRASTT</sequence>
<evidence type="ECO:0008006" key="3">
    <source>
        <dbReference type="Google" id="ProtNLM"/>
    </source>
</evidence>
<gene>
    <name evidence="1" type="ORF">NB037_05505</name>
</gene>
<accession>A0A9X2DW75</accession>
<proteinExistence type="predicted"/>
<evidence type="ECO:0000313" key="2">
    <source>
        <dbReference type="Proteomes" id="UP001155240"/>
    </source>
</evidence>
<dbReference type="EMBL" id="JAMRYM010000013">
    <property type="protein sequence ID" value="MCM6761872.1"/>
    <property type="molecule type" value="Genomic_DNA"/>
</dbReference>
<dbReference type="AlphaFoldDB" id="A0A9X2DW75"/>
<name>A0A9X2DW75_9MICO</name>
<dbReference type="Proteomes" id="UP001155240">
    <property type="component" value="Unassembled WGS sequence"/>
</dbReference>
<comment type="caution">
    <text evidence="1">The sequence shown here is derived from an EMBL/GenBank/DDBJ whole genome shotgun (WGS) entry which is preliminary data.</text>
</comment>
<evidence type="ECO:0000313" key="1">
    <source>
        <dbReference type="EMBL" id="MCM6761872.1"/>
    </source>
</evidence>
<keyword evidence="2" id="KW-1185">Reference proteome</keyword>
<reference evidence="1" key="1">
    <citation type="submission" date="2022-06" db="EMBL/GenBank/DDBJ databases">
        <title>Whole genome shotgun sequencing (WGS) of Rathayibacter sp. ZW T2_19, isolated from stored onions (Allium cepa).</title>
        <authorList>
            <person name="Stoll D.A."/>
            <person name="Huch M."/>
        </authorList>
    </citation>
    <scope>NUCLEOTIDE SEQUENCE</scope>
    <source>
        <strain evidence="1">ZW T2_19</strain>
    </source>
</reference>
<dbReference type="RefSeq" id="WP_251944293.1">
    <property type="nucleotide sequence ID" value="NZ_JAMRYM010000013.1"/>
</dbReference>